<accession>A0A238WC62</accession>
<gene>
    <name evidence="3" type="ORF">SAMN06265370_1056</name>
</gene>
<proteinExistence type="predicted"/>
<dbReference type="SUPFAM" id="SSF52172">
    <property type="entry name" value="CheY-like"/>
    <property type="match status" value="1"/>
</dbReference>
<dbReference type="SMART" id="SM00448">
    <property type="entry name" value="REC"/>
    <property type="match status" value="1"/>
</dbReference>
<keyword evidence="1" id="KW-0597">Phosphoprotein</keyword>
<evidence type="ECO:0000313" key="3">
    <source>
        <dbReference type="EMBL" id="SNR43289.1"/>
    </source>
</evidence>
<protein>
    <submittedName>
        <fullName evidence="3">Response regulator receiver domain-containing protein</fullName>
    </submittedName>
</protein>
<dbReference type="InterPro" id="IPR011006">
    <property type="entry name" value="CheY-like_superfamily"/>
</dbReference>
<organism evidence="3 4">
    <name type="scientific">Puniceibacterium sediminis</name>
    <dbReference type="NCBI Taxonomy" id="1608407"/>
    <lineage>
        <taxon>Bacteria</taxon>
        <taxon>Pseudomonadati</taxon>
        <taxon>Pseudomonadota</taxon>
        <taxon>Alphaproteobacteria</taxon>
        <taxon>Rhodobacterales</taxon>
        <taxon>Paracoccaceae</taxon>
        <taxon>Puniceibacterium</taxon>
    </lineage>
</organism>
<dbReference type="InterPro" id="IPR001789">
    <property type="entry name" value="Sig_transdc_resp-reg_receiver"/>
</dbReference>
<dbReference type="AlphaFoldDB" id="A0A238WC62"/>
<feature type="modified residue" description="4-aspartylphosphate" evidence="1">
    <location>
        <position position="64"/>
    </location>
</feature>
<evidence type="ECO:0000259" key="2">
    <source>
        <dbReference type="PROSITE" id="PS50110"/>
    </source>
</evidence>
<dbReference type="PANTHER" id="PTHR44520">
    <property type="entry name" value="RESPONSE REGULATOR RCP1-RELATED"/>
    <property type="match status" value="1"/>
</dbReference>
<dbReference type="Pfam" id="PF00072">
    <property type="entry name" value="Response_reg"/>
    <property type="match status" value="1"/>
</dbReference>
<evidence type="ECO:0000256" key="1">
    <source>
        <dbReference type="PROSITE-ProRule" id="PRU00169"/>
    </source>
</evidence>
<evidence type="ECO:0000313" key="4">
    <source>
        <dbReference type="Proteomes" id="UP000198417"/>
    </source>
</evidence>
<name>A0A238WC62_9RHOB</name>
<keyword evidence="4" id="KW-1185">Reference proteome</keyword>
<dbReference type="PANTHER" id="PTHR44520:SF2">
    <property type="entry name" value="RESPONSE REGULATOR RCP1"/>
    <property type="match status" value="1"/>
</dbReference>
<dbReference type="RefSeq" id="WP_089269842.1">
    <property type="nucleotide sequence ID" value="NZ_FZNN01000005.1"/>
</dbReference>
<dbReference type="EMBL" id="FZNN01000005">
    <property type="protein sequence ID" value="SNR43289.1"/>
    <property type="molecule type" value="Genomic_DNA"/>
</dbReference>
<dbReference type="InterPro" id="IPR052893">
    <property type="entry name" value="TCS_response_regulator"/>
</dbReference>
<dbReference type="GO" id="GO:0000160">
    <property type="term" value="P:phosphorelay signal transduction system"/>
    <property type="evidence" value="ECO:0007669"/>
    <property type="project" value="InterPro"/>
</dbReference>
<dbReference type="Gene3D" id="3.40.50.2300">
    <property type="match status" value="1"/>
</dbReference>
<feature type="domain" description="Response regulatory" evidence="2">
    <location>
        <begin position="5"/>
        <end position="136"/>
    </location>
</feature>
<reference evidence="3 4" key="1">
    <citation type="submission" date="2017-06" db="EMBL/GenBank/DDBJ databases">
        <authorList>
            <person name="Kim H.J."/>
            <person name="Triplett B.A."/>
        </authorList>
    </citation>
    <scope>NUCLEOTIDE SEQUENCE [LARGE SCALE GENOMIC DNA]</scope>
    <source>
        <strain evidence="3 4">DSM 29052</strain>
    </source>
</reference>
<sequence length="140" mass="16028">MSEVTVFLVNDEKLDRYVAYRRIAKSGFFGEILEALSGDLFLEQFFSQDWKAVSPERVALIFMDINMPGLNGFETLEELERRLETECGPDRIVAIFLTSSNNPSDRERAKGLKVVKGYFTNPMNDEDVEHIHTLCFPKGD</sequence>
<dbReference type="PROSITE" id="PS50110">
    <property type="entry name" value="RESPONSE_REGULATORY"/>
    <property type="match status" value="1"/>
</dbReference>
<dbReference type="OrthoDB" id="9793549at2"/>
<dbReference type="Proteomes" id="UP000198417">
    <property type="component" value="Unassembled WGS sequence"/>
</dbReference>